<dbReference type="PROSITE" id="PS50297">
    <property type="entry name" value="ANK_REP_REGION"/>
    <property type="match status" value="1"/>
</dbReference>
<keyword evidence="1" id="KW-0677">Repeat</keyword>
<dbReference type="SUPFAM" id="SSF48403">
    <property type="entry name" value="Ankyrin repeat"/>
    <property type="match status" value="1"/>
</dbReference>
<name>A0A196SF17_BLAHN</name>
<dbReference type="STRING" id="478820.A0A196SF17"/>
<evidence type="ECO:0000313" key="6">
    <source>
        <dbReference type="EMBL" id="OAO14574.1"/>
    </source>
</evidence>
<dbReference type="Gene3D" id="1.25.40.20">
    <property type="entry name" value="Ankyrin repeat-containing domain"/>
    <property type="match status" value="1"/>
</dbReference>
<dbReference type="InterPro" id="IPR000582">
    <property type="entry name" value="Acyl-CoA-binding_protein"/>
</dbReference>
<sequence>MLKAIIEKRRTKQVIEDEDNCENIFEEGMSEYEMAVAFVRSGKCRLSEAAKLALYGLYKQATVGDVNTACPSFDMVGAAKWKSWSSYKGLSKEEAQSKYVDYVTKLVPLWKKADEVQQMETTEGNVSTMKLGNEEDWKEGNDVFTYMGEKNEEKVLKFIESHPEDINKQDSNGRTLLHWACDRGSLPIVEKLLEHGCDVHIKDQDEMTALDNALVCEQYEIATLLLQKGARLSDCLPYSLDLAPKELLDSFA</sequence>
<dbReference type="AlphaFoldDB" id="A0A196SF17"/>
<feature type="domain" description="ACB" evidence="5">
    <location>
        <begin position="30"/>
        <end position="112"/>
    </location>
</feature>
<feature type="repeat" description="ANK" evidence="4">
    <location>
        <begin position="172"/>
        <end position="204"/>
    </location>
</feature>
<evidence type="ECO:0000256" key="3">
    <source>
        <dbReference type="ARBA" id="ARBA00023121"/>
    </source>
</evidence>
<evidence type="ECO:0000313" key="7">
    <source>
        <dbReference type="Proteomes" id="UP000078348"/>
    </source>
</evidence>
<dbReference type="InterPro" id="IPR014352">
    <property type="entry name" value="FERM/acyl-CoA-bd_prot_sf"/>
</dbReference>
<dbReference type="InterPro" id="IPR002110">
    <property type="entry name" value="Ankyrin_rpt"/>
</dbReference>
<dbReference type="Pfam" id="PF00887">
    <property type="entry name" value="ACBP"/>
    <property type="match status" value="1"/>
</dbReference>
<gene>
    <name evidence="6" type="ORF">AV274_3729</name>
</gene>
<dbReference type="EMBL" id="LXWW01000235">
    <property type="protein sequence ID" value="OAO14574.1"/>
    <property type="molecule type" value="Genomic_DNA"/>
</dbReference>
<accession>A0A196SF17</accession>
<dbReference type="PANTHER" id="PTHR24119">
    <property type="entry name" value="ACYL-COA-BINDING DOMAIN-CONTAINING PROTEIN 6"/>
    <property type="match status" value="1"/>
</dbReference>
<dbReference type="PROSITE" id="PS50088">
    <property type="entry name" value="ANK_REPEAT"/>
    <property type="match status" value="1"/>
</dbReference>
<protein>
    <recommendedName>
        <fullName evidence="5">ACB domain-containing protein</fullName>
    </recommendedName>
</protein>
<dbReference type="PRINTS" id="PR00689">
    <property type="entry name" value="ACOABINDINGP"/>
</dbReference>
<evidence type="ECO:0000256" key="4">
    <source>
        <dbReference type="PROSITE-ProRule" id="PRU00023"/>
    </source>
</evidence>
<organism evidence="6 7">
    <name type="scientific">Blastocystis sp. subtype 1 (strain ATCC 50177 / NandII)</name>
    <dbReference type="NCBI Taxonomy" id="478820"/>
    <lineage>
        <taxon>Eukaryota</taxon>
        <taxon>Sar</taxon>
        <taxon>Stramenopiles</taxon>
        <taxon>Bigyra</taxon>
        <taxon>Opalozoa</taxon>
        <taxon>Opalinata</taxon>
        <taxon>Blastocystidae</taxon>
        <taxon>Blastocystis</taxon>
    </lineage>
</organism>
<comment type="caution">
    <text evidence="6">The sequence shown here is derived from an EMBL/GenBank/DDBJ whole genome shotgun (WGS) entry which is preliminary data.</text>
</comment>
<dbReference type="GO" id="GO:0000062">
    <property type="term" value="F:fatty-acyl-CoA binding"/>
    <property type="evidence" value="ECO:0007669"/>
    <property type="project" value="InterPro"/>
</dbReference>
<dbReference type="Pfam" id="PF12796">
    <property type="entry name" value="Ank_2"/>
    <property type="match status" value="1"/>
</dbReference>
<evidence type="ECO:0000259" key="5">
    <source>
        <dbReference type="PROSITE" id="PS51228"/>
    </source>
</evidence>
<dbReference type="OrthoDB" id="10254927at2759"/>
<dbReference type="InterPro" id="IPR022408">
    <property type="entry name" value="Acyl-CoA-binding_prot_CS"/>
</dbReference>
<dbReference type="Gene3D" id="1.20.80.10">
    <property type="match status" value="1"/>
</dbReference>
<dbReference type="Proteomes" id="UP000078348">
    <property type="component" value="Unassembled WGS sequence"/>
</dbReference>
<reference evidence="6 7" key="1">
    <citation type="submission" date="2016-05" db="EMBL/GenBank/DDBJ databases">
        <title>Nuclear genome of Blastocystis sp. subtype 1 NandII.</title>
        <authorList>
            <person name="Gentekaki E."/>
            <person name="Curtis B."/>
            <person name="Stairs C."/>
            <person name="Eme L."/>
            <person name="Herman E."/>
            <person name="Klimes V."/>
            <person name="Arias M.C."/>
            <person name="Elias M."/>
            <person name="Hilliou F."/>
            <person name="Klute M."/>
            <person name="Malik S.-B."/>
            <person name="Pightling A."/>
            <person name="Rachubinski R."/>
            <person name="Salas D."/>
            <person name="Schlacht A."/>
            <person name="Suga H."/>
            <person name="Archibald J."/>
            <person name="Ball S.G."/>
            <person name="Clark G."/>
            <person name="Dacks J."/>
            <person name="Van Der Giezen M."/>
            <person name="Tsaousis A."/>
            <person name="Roger A."/>
        </authorList>
    </citation>
    <scope>NUCLEOTIDE SEQUENCE [LARGE SCALE GENOMIC DNA]</scope>
    <source>
        <strain evidence="7">ATCC 50177 / NandII</strain>
    </source>
</reference>
<keyword evidence="2 4" id="KW-0040">ANK repeat</keyword>
<dbReference type="InterPro" id="IPR035984">
    <property type="entry name" value="Acyl-CoA-binding_sf"/>
</dbReference>
<proteinExistence type="predicted"/>
<keyword evidence="3" id="KW-0446">Lipid-binding</keyword>
<dbReference type="PROSITE" id="PS00880">
    <property type="entry name" value="ACB_1"/>
    <property type="match status" value="1"/>
</dbReference>
<keyword evidence="7" id="KW-1185">Reference proteome</keyword>
<dbReference type="PROSITE" id="PS51228">
    <property type="entry name" value="ACB_2"/>
    <property type="match status" value="1"/>
</dbReference>
<dbReference type="SMART" id="SM00248">
    <property type="entry name" value="ANK"/>
    <property type="match status" value="3"/>
</dbReference>
<dbReference type="InterPro" id="IPR036770">
    <property type="entry name" value="Ankyrin_rpt-contain_sf"/>
</dbReference>
<dbReference type="SUPFAM" id="SSF47027">
    <property type="entry name" value="Acyl-CoA binding protein"/>
    <property type="match status" value="1"/>
</dbReference>
<evidence type="ECO:0000256" key="1">
    <source>
        <dbReference type="ARBA" id="ARBA00022737"/>
    </source>
</evidence>
<dbReference type="PANTHER" id="PTHR24119:SF0">
    <property type="entry name" value="ACYL-COA-BINDING DOMAIN-CONTAINING PROTEIN 6"/>
    <property type="match status" value="1"/>
</dbReference>
<evidence type="ECO:0000256" key="2">
    <source>
        <dbReference type="ARBA" id="ARBA00023043"/>
    </source>
</evidence>